<gene>
    <name evidence="3" type="ORF">LNV07_06630</name>
</gene>
<dbReference type="Pfam" id="PF13229">
    <property type="entry name" value="Beta_helix"/>
    <property type="match status" value="1"/>
</dbReference>
<evidence type="ECO:0000259" key="2">
    <source>
        <dbReference type="Pfam" id="PF13229"/>
    </source>
</evidence>
<keyword evidence="4" id="KW-1185">Reference proteome</keyword>
<dbReference type="InterPro" id="IPR039448">
    <property type="entry name" value="Beta_helix"/>
</dbReference>
<comment type="caution">
    <text evidence="3">The sequence shown here is derived from an EMBL/GenBank/DDBJ whole genome shotgun (WGS) entry which is preliminary data.</text>
</comment>
<dbReference type="SUPFAM" id="SSF51126">
    <property type="entry name" value="Pectin lyase-like"/>
    <property type="match status" value="1"/>
</dbReference>
<protein>
    <submittedName>
        <fullName evidence="3">Right-handed parallel beta-helix repeat-containing protein</fullName>
    </submittedName>
</protein>
<dbReference type="InterPro" id="IPR011050">
    <property type="entry name" value="Pectin_lyase_fold/virulence"/>
</dbReference>
<dbReference type="Proteomes" id="UP001209701">
    <property type="component" value="Unassembled WGS sequence"/>
</dbReference>
<proteinExistence type="predicted"/>
<evidence type="ECO:0000313" key="4">
    <source>
        <dbReference type="Proteomes" id="UP001209701"/>
    </source>
</evidence>
<reference evidence="3 4" key="1">
    <citation type="submission" date="2021-11" db="EMBL/GenBank/DDBJ databases">
        <authorList>
            <person name="Liang Q."/>
            <person name="Mou H."/>
            <person name="Liu Z."/>
        </authorList>
    </citation>
    <scope>NUCLEOTIDE SEQUENCE [LARGE SCALE GENOMIC DNA]</scope>
    <source>
        <strain evidence="3 4">CHU3</strain>
    </source>
</reference>
<dbReference type="EMBL" id="JAJIRN010000003">
    <property type="protein sequence ID" value="MCV2367768.1"/>
    <property type="molecule type" value="Genomic_DNA"/>
</dbReference>
<organism evidence="3 4">
    <name type="scientific">Roseateles oligotrophus</name>
    <dbReference type="NCBI Taxonomy" id="1769250"/>
    <lineage>
        <taxon>Bacteria</taxon>
        <taxon>Pseudomonadati</taxon>
        <taxon>Pseudomonadota</taxon>
        <taxon>Betaproteobacteria</taxon>
        <taxon>Burkholderiales</taxon>
        <taxon>Sphaerotilaceae</taxon>
        <taxon>Roseateles</taxon>
    </lineage>
</organism>
<feature type="domain" description="Right handed beta helix" evidence="2">
    <location>
        <begin position="124"/>
        <end position="276"/>
    </location>
</feature>
<feature type="region of interest" description="Disordered" evidence="1">
    <location>
        <begin position="354"/>
        <end position="379"/>
    </location>
</feature>
<sequence>MKPDHHIRRGLLAAFALSPLQRAWPAPARVLRVGPNESIHSLAEASRLARDGDLVEVQAGDYVGDVANWTQNHLRLVAVGGRVRLLAQGAHARGKGIFVVNGRGVEISGFDFIDAKVPDGIGAGIRFETGSLLVRDCSFTRCEMGLLTNNDEQARLELEGCEFSYGHRDNTFSHLLYVGRIARLTVSACYFHHAERGHLLKSRAAQNLILYNRLSDEAGGTASYELEFPNGGQATVMGNVLDQNAQTDNPLMISYGVEGYVWPRNELDLIHNTLVNLRPHNSPLLRVSKADVRVRIINNLIAGAGSLGDDALGEWRHNPRLNLDQLGAASGYALPTLSPLRNSAVSLAAELRPTRQYQHPRASSPLIRPPLHPGAIQYP</sequence>
<accession>A0ABT2YCK8</accession>
<evidence type="ECO:0000313" key="3">
    <source>
        <dbReference type="EMBL" id="MCV2367768.1"/>
    </source>
</evidence>
<dbReference type="Gene3D" id="2.160.20.10">
    <property type="entry name" value="Single-stranded right-handed beta-helix, Pectin lyase-like"/>
    <property type="match status" value="1"/>
</dbReference>
<evidence type="ECO:0000256" key="1">
    <source>
        <dbReference type="SAM" id="MobiDB-lite"/>
    </source>
</evidence>
<name>A0ABT2YCK8_9BURK</name>
<dbReference type="InterPro" id="IPR012334">
    <property type="entry name" value="Pectin_lyas_fold"/>
</dbReference>
<dbReference type="RefSeq" id="WP_263570394.1">
    <property type="nucleotide sequence ID" value="NZ_JAJIRN010000003.1"/>
</dbReference>